<feature type="region of interest" description="Disordered" evidence="1">
    <location>
        <begin position="227"/>
        <end position="321"/>
    </location>
</feature>
<evidence type="ECO:0000256" key="1">
    <source>
        <dbReference type="SAM" id="MobiDB-lite"/>
    </source>
</evidence>
<organism evidence="2 3">
    <name type="scientific">Thalassiosira oceanica</name>
    <name type="common">Marine diatom</name>
    <dbReference type="NCBI Taxonomy" id="159749"/>
    <lineage>
        <taxon>Eukaryota</taxon>
        <taxon>Sar</taxon>
        <taxon>Stramenopiles</taxon>
        <taxon>Ochrophyta</taxon>
        <taxon>Bacillariophyta</taxon>
        <taxon>Coscinodiscophyceae</taxon>
        <taxon>Thalassiosirophycidae</taxon>
        <taxon>Thalassiosirales</taxon>
        <taxon>Thalassiosiraceae</taxon>
        <taxon>Thalassiosira</taxon>
    </lineage>
</organism>
<feature type="compositionally biased region" description="Polar residues" evidence="1">
    <location>
        <begin position="468"/>
        <end position="486"/>
    </location>
</feature>
<proteinExistence type="predicted"/>
<dbReference type="SUPFAM" id="SSF57997">
    <property type="entry name" value="Tropomyosin"/>
    <property type="match status" value="1"/>
</dbReference>
<dbReference type="AlphaFoldDB" id="K0T2J7"/>
<feature type="compositionally biased region" description="Basic and acidic residues" evidence="1">
    <location>
        <begin position="251"/>
        <end position="281"/>
    </location>
</feature>
<feature type="compositionally biased region" description="Basic and acidic residues" evidence="1">
    <location>
        <begin position="227"/>
        <end position="243"/>
    </location>
</feature>
<evidence type="ECO:0000313" key="2">
    <source>
        <dbReference type="EMBL" id="EJK71389.1"/>
    </source>
</evidence>
<sequence>MSKRLRCRLLVRLTHQLTGLAEEKIEEAHAAQTSLKTTTEGAVNVNEALAATLAAARTSLQNNLEVLDASTARLKDAIVLRDSAERATGKLEAVNKIYVERFGDLSKLMNVAETTSKKLRETTKLCEDKTTKAKRKSDSVHTLLQRLETSTSKSTQAIDDIDERHTLLDKKHNELESLHESVSTKLATVSSLLDNHDAKLNQATDLHKTAVAGADVLAKEMNDVREKVSTTKRDVTTAIKQEKSLPCLRPPEGDRAAFEDKLAPDVRRRRTEGGRADDDRRAHRHRHPATPRAVLLPQVESNDDNDRASNSDNSTSSRDLSAREYMRRLLEELGGDTDHSGLTPLKAPSGSEFNRSDARRRVDHGVFQTTSQDLAPSMNRREALRTSTTHFKGDRGLHSTPFQWRDLNSIPQEIIHEQSRRLTSMWDTWTNKRHGVSGPQVHDALAATDFPTLEAESDEAAFEWYDESASSSIRQNRSPIAESTSRVDIPSGKAEPAAPNDAQ</sequence>
<protein>
    <submittedName>
        <fullName evidence="2">Uncharacterized protein</fullName>
    </submittedName>
</protein>
<keyword evidence="3" id="KW-1185">Reference proteome</keyword>
<reference evidence="2 3" key="1">
    <citation type="journal article" date="2012" name="Genome Biol.">
        <title>Genome and low-iron response of an oceanic diatom adapted to chronic iron limitation.</title>
        <authorList>
            <person name="Lommer M."/>
            <person name="Specht M."/>
            <person name="Roy A.S."/>
            <person name="Kraemer L."/>
            <person name="Andreson R."/>
            <person name="Gutowska M.A."/>
            <person name="Wolf J."/>
            <person name="Bergner S.V."/>
            <person name="Schilhabel M.B."/>
            <person name="Klostermeier U.C."/>
            <person name="Beiko R.G."/>
            <person name="Rosenstiel P."/>
            <person name="Hippler M."/>
            <person name="Laroche J."/>
        </authorList>
    </citation>
    <scope>NUCLEOTIDE SEQUENCE [LARGE SCALE GENOMIC DNA]</scope>
    <source>
        <strain evidence="2 3">CCMP1005</strain>
    </source>
</reference>
<dbReference type="Proteomes" id="UP000266841">
    <property type="component" value="Unassembled WGS sequence"/>
</dbReference>
<feature type="region of interest" description="Disordered" evidence="1">
    <location>
        <begin position="466"/>
        <end position="503"/>
    </location>
</feature>
<name>K0T2J7_THAOC</name>
<feature type="compositionally biased region" description="Low complexity" evidence="1">
    <location>
        <begin position="310"/>
        <end position="319"/>
    </location>
</feature>
<dbReference type="EMBL" id="AGNL01007292">
    <property type="protein sequence ID" value="EJK71389.1"/>
    <property type="molecule type" value="Genomic_DNA"/>
</dbReference>
<gene>
    <name evidence="2" type="ORF">THAOC_07179</name>
</gene>
<evidence type="ECO:0000313" key="3">
    <source>
        <dbReference type="Proteomes" id="UP000266841"/>
    </source>
</evidence>
<accession>K0T2J7</accession>
<feature type="region of interest" description="Disordered" evidence="1">
    <location>
        <begin position="333"/>
        <end position="360"/>
    </location>
</feature>
<feature type="non-terminal residue" evidence="2">
    <location>
        <position position="503"/>
    </location>
</feature>
<comment type="caution">
    <text evidence="2">The sequence shown here is derived from an EMBL/GenBank/DDBJ whole genome shotgun (WGS) entry which is preliminary data.</text>
</comment>